<reference evidence="2 3" key="1">
    <citation type="submission" date="2016-10" db="EMBL/GenBank/DDBJ databases">
        <authorList>
            <person name="de Groot N.N."/>
        </authorList>
    </citation>
    <scope>NUCLEOTIDE SEQUENCE [LARGE SCALE GENOMIC DNA]</scope>
    <source>
        <strain evidence="2 3">DSM 43941</strain>
    </source>
</reference>
<evidence type="ECO:0000256" key="1">
    <source>
        <dbReference type="SAM" id="MobiDB-lite"/>
    </source>
</evidence>
<feature type="compositionally biased region" description="Pro residues" evidence="1">
    <location>
        <begin position="136"/>
        <end position="147"/>
    </location>
</feature>
<feature type="compositionally biased region" description="Pro residues" evidence="1">
    <location>
        <begin position="19"/>
        <end position="53"/>
    </location>
</feature>
<dbReference type="Proteomes" id="UP000198688">
    <property type="component" value="Chromosome I"/>
</dbReference>
<feature type="compositionally biased region" description="Low complexity" evidence="1">
    <location>
        <begin position="82"/>
        <end position="93"/>
    </location>
</feature>
<dbReference type="EMBL" id="LT629758">
    <property type="protein sequence ID" value="SDS62641.1"/>
    <property type="molecule type" value="Genomic_DNA"/>
</dbReference>
<name>A0A1H1TRD6_9ACTN</name>
<feature type="region of interest" description="Disordered" evidence="1">
    <location>
        <begin position="1"/>
        <end position="148"/>
    </location>
</feature>
<dbReference type="AlphaFoldDB" id="A0A1H1TRD6"/>
<organism evidence="2 3">
    <name type="scientific">Actinoplanes derwentensis</name>
    <dbReference type="NCBI Taxonomy" id="113562"/>
    <lineage>
        <taxon>Bacteria</taxon>
        <taxon>Bacillati</taxon>
        <taxon>Actinomycetota</taxon>
        <taxon>Actinomycetes</taxon>
        <taxon>Micromonosporales</taxon>
        <taxon>Micromonosporaceae</taxon>
        <taxon>Actinoplanes</taxon>
    </lineage>
</organism>
<dbReference type="STRING" id="113562.SAMN04489716_1215"/>
<feature type="region of interest" description="Disordered" evidence="1">
    <location>
        <begin position="266"/>
        <end position="302"/>
    </location>
</feature>
<feature type="compositionally biased region" description="Low complexity" evidence="1">
    <location>
        <begin position="107"/>
        <end position="126"/>
    </location>
</feature>
<accession>A0A1H1TRD6</accession>
<protein>
    <submittedName>
        <fullName evidence="2">Uncharacterized protein</fullName>
    </submittedName>
</protein>
<feature type="region of interest" description="Disordered" evidence="1">
    <location>
        <begin position="186"/>
        <end position="208"/>
    </location>
</feature>
<evidence type="ECO:0000313" key="3">
    <source>
        <dbReference type="Proteomes" id="UP000198688"/>
    </source>
</evidence>
<gene>
    <name evidence="2" type="ORF">SAMN04489716_1215</name>
</gene>
<keyword evidence="3" id="KW-1185">Reference proteome</keyword>
<evidence type="ECO:0000313" key="2">
    <source>
        <dbReference type="EMBL" id="SDS62641.1"/>
    </source>
</evidence>
<sequence>MALSPEDQEWLASLTPQTPATPAPPQTPPASMPPKPKPVPKAAPKPAPDPEQAPVPKLTSVPKLGPEADPTTERKSASKPRLGLGTKLELGTKVDPLACDEEATQPTSATASSASVVRSEVSARRSVSTDRTVPVALPPICPKPGTPLPRSGRGVRLLNECGDGPAPVTVSLDVTLNDRARDGHRAMAEEQSYRGDGQEKSHRGMAEEQYRRPLSDHLCIVRTFSRMAWPKTSGHHGSRNADFLLPEAAESQVRTGLLEFVSPVSVKNQSSPYQPTPGKPSARRQPPASPKRGFKEVDRPGRCRRRAKALGYGAVQLPGSTTTRLRDFPVRAGR</sequence>
<proteinExistence type="predicted"/>